<evidence type="ECO:0000256" key="3">
    <source>
        <dbReference type="ARBA" id="ARBA00022989"/>
    </source>
</evidence>
<feature type="transmembrane region" description="Helical" evidence="5">
    <location>
        <begin position="214"/>
        <end position="232"/>
    </location>
</feature>
<evidence type="ECO:0000256" key="4">
    <source>
        <dbReference type="ARBA" id="ARBA00023136"/>
    </source>
</evidence>
<dbReference type="Proteomes" id="UP000317243">
    <property type="component" value="Unassembled WGS sequence"/>
</dbReference>
<feature type="transmembrane region" description="Helical" evidence="5">
    <location>
        <begin position="21"/>
        <end position="44"/>
    </location>
</feature>
<keyword evidence="3 5" id="KW-1133">Transmembrane helix</keyword>
<evidence type="ECO:0000313" key="8">
    <source>
        <dbReference type="Proteomes" id="UP000317243"/>
    </source>
</evidence>
<dbReference type="GO" id="GO:0016020">
    <property type="term" value="C:membrane"/>
    <property type="evidence" value="ECO:0007669"/>
    <property type="project" value="UniProtKB-SubCell"/>
</dbReference>
<organism evidence="7 8">
    <name type="scientific">Thalassoglobus neptunius</name>
    <dbReference type="NCBI Taxonomy" id="1938619"/>
    <lineage>
        <taxon>Bacteria</taxon>
        <taxon>Pseudomonadati</taxon>
        <taxon>Planctomycetota</taxon>
        <taxon>Planctomycetia</taxon>
        <taxon>Planctomycetales</taxon>
        <taxon>Planctomycetaceae</taxon>
        <taxon>Thalassoglobus</taxon>
    </lineage>
</organism>
<feature type="domain" description="Methylamine utilisation protein MauE" evidence="6">
    <location>
        <begin position="138"/>
        <end position="227"/>
    </location>
</feature>
<comment type="caution">
    <text evidence="7">The sequence shown here is derived from an EMBL/GenBank/DDBJ whole genome shotgun (WGS) entry which is preliminary data.</text>
</comment>
<comment type="subcellular location">
    <subcellularLocation>
        <location evidence="1">Membrane</location>
        <topology evidence="1">Multi-pass membrane protein</topology>
    </subcellularLocation>
</comment>
<dbReference type="Pfam" id="PF07291">
    <property type="entry name" value="MauE"/>
    <property type="match status" value="1"/>
</dbReference>
<keyword evidence="2 5" id="KW-0812">Transmembrane</keyword>
<feature type="transmembrane region" description="Helical" evidence="5">
    <location>
        <begin position="187"/>
        <end position="205"/>
    </location>
</feature>
<sequence length="424" mass="48366">MSAKYTQMNELSRTETPNKPLVSRLQRLIAVFFLLQCALTWPLWVSPGYPQIPWFGLLTGVPFWIDYVLFAGVVIGAFGVIANVTIRGRDVFPGVLYAASLGLVLLDQHRLQPWTFQFIASGLLLWLAPDSRGLKCNRWFICSVYIYSAVSKLDLTFLDAHGQLLLNAGLNNLGVETNYWSTESRRWMALSLPVGELIIGGLLAFRQTRSLGRWASYVMHGLLIWMLGPLGLNHEYGVLGWNLYFILQNRLLFASGAASSSIVDQIETINPWRNRVAFAMTGLLVGLPILENWGLYDHWPAWAVYCSRPEKVRIEVVPAEGEEVPEGLSDFLTPGPVFSDSEEFSIDKWSFQTRYCPVYPQLRYRLAVARAFLDRIPTESFQIEIELTPDRWTGVREVISLSNRHELDEYCSRFWINTRPRPTH</sequence>
<gene>
    <name evidence="7" type="ORF">KOR42_07190</name>
</gene>
<dbReference type="EMBL" id="SIHI01000001">
    <property type="protein sequence ID" value="TWT57359.1"/>
    <property type="molecule type" value="Genomic_DNA"/>
</dbReference>
<dbReference type="AlphaFoldDB" id="A0A5C5X450"/>
<evidence type="ECO:0000313" key="7">
    <source>
        <dbReference type="EMBL" id="TWT57359.1"/>
    </source>
</evidence>
<dbReference type="GO" id="GO:0030416">
    <property type="term" value="P:methylamine metabolic process"/>
    <property type="evidence" value="ECO:0007669"/>
    <property type="project" value="InterPro"/>
</dbReference>
<name>A0A5C5X450_9PLAN</name>
<reference evidence="7 8" key="1">
    <citation type="submission" date="2019-02" db="EMBL/GenBank/DDBJ databases">
        <title>Deep-cultivation of Planctomycetes and their phenomic and genomic characterization uncovers novel biology.</title>
        <authorList>
            <person name="Wiegand S."/>
            <person name="Jogler M."/>
            <person name="Boedeker C."/>
            <person name="Pinto D."/>
            <person name="Vollmers J."/>
            <person name="Rivas-Marin E."/>
            <person name="Kohn T."/>
            <person name="Peeters S.H."/>
            <person name="Heuer A."/>
            <person name="Rast P."/>
            <person name="Oberbeckmann S."/>
            <person name="Bunk B."/>
            <person name="Jeske O."/>
            <person name="Meyerdierks A."/>
            <person name="Storesund J.E."/>
            <person name="Kallscheuer N."/>
            <person name="Luecker S."/>
            <person name="Lage O.M."/>
            <person name="Pohl T."/>
            <person name="Merkel B.J."/>
            <person name="Hornburger P."/>
            <person name="Mueller R.-W."/>
            <person name="Bruemmer F."/>
            <person name="Labrenz M."/>
            <person name="Spormann A.M."/>
            <person name="Op Den Camp H."/>
            <person name="Overmann J."/>
            <person name="Amann R."/>
            <person name="Jetten M.S.M."/>
            <person name="Mascher T."/>
            <person name="Medema M.H."/>
            <person name="Devos D.P."/>
            <person name="Kaster A.-K."/>
            <person name="Ovreas L."/>
            <person name="Rohde M."/>
            <person name="Galperin M.Y."/>
            <person name="Jogler C."/>
        </authorList>
    </citation>
    <scope>NUCLEOTIDE SEQUENCE [LARGE SCALE GENOMIC DNA]</scope>
    <source>
        <strain evidence="7 8">KOR42</strain>
    </source>
</reference>
<evidence type="ECO:0000256" key="2">
    <source>
        <dbReference type="ARBA" id="ARBA00022692"/>
    </source>
</evidence>
<feature type="transmembrane region" description="Helical" evidence="5">
    <location>
        <begin position="64"/>
        <end position="84"/>
    </location>
</feature>
<protein>
    <recommendedName>
        <fullName evidence="6">Methylamine utilisation protein MauE domain-containing protein</fullName>
    </recommendedName>
</protein>
<evidence type="ECO:0000256" key="1">
    <source>
        <dbReference type="ARBA" id="ARBA00004141"/>
    </source>
</evidence>
<keyword evidence="4 5" id="KW-0472">Membrane</keyword>
<accession>A0A5C5X450</accession>
<dbReference type="InterPro" id="IPR009908">
    <property type="entry name" value="Methylamine_util_MauE"/>
</dbReference>
<evidence type="ECO:0000256" key="5">
    <source>
        <dbReference type="SAM" id="Phobius"/>
    </source>
</evidence>
<proteinExistence type="predicted"/>
<keyword evidence="8" id="KW-1185">Reference proteome</keyword>
<evidence type="ECO:0000259" key="6">
    <source>
        <dbReference type="Pfam" id="PF07291"/>
    </source>
</evidence>